<evidence type="ECO:0000256" key="2">
    <source>
        <dbReference type="ARBA" id="ARBA00022679"/>
    </source>
</evidence>
<name>A0AAU8IQ66_9ACTN</name>
<dbReference type="InterPro" id="IPR050509">
    <property type="entry name" value="CoA-transferase_III"/>
</dbReference>
<dbReference type="PANTHER" id="PTHR48228:SF6">
    <property type="entry name" value="L-CARNITINE COA-TRANSFERASE"/>
    <property type="match status" value="1"/>
</dbReference>
<evidence type="ECO:0000256" key="1">
    <source>
        <dbReference type="ARBA" id="ARBA00008383"/>
    </source>
</evidence>
<dbReference type="InterPro" id="IPR044855">
    <property type="entry name" value="CoA-Trfase_III_dom3_sf"/>
</dbReference>
<dbReference type="RefSeq" id="WP_353942002.1">
    <property type="nucleotide sequence ID" value="NZ_CP159534.1"/>
</dbReference>
<organism evidence="3">
    <name type="scientific">Streptomyces tabacisoli</name>
    <dbReference type="NCBI Taxonomy" id="3156398"/>
    <lineage>
        <taxon>Bacteria</taxon>
        <taxon>Bacillati</taxon>
        <taxon>Actinomycetota</taxon>
        <taxon>Actinomycetes</taxon>
        <taxon>Kitasatosporales</taxon>
        <taxon>Streptomycetaceae</taxon>
        <taxon>Streptomyces</taxon>
    </lineage>
</organism>
<comment type="similarity">
    <text evidence="1">Belongs to the CoA-transferase III family.</text>
</comment>
<dbReference type="Pfam" id="PF02515">
    <property type="entry name" value="CoA_transf_3"/>
    <property type="match status" value="1"/>
</dbReference>
<dbReference type="InterPro" id="IPR003673">
    <property type="entry name" value="CoA-Trfase_fam_III"/>
</dbReference>
<proteinExistence type="inferred from homology"/>
<reference evidence="3" key="1">
    <citation type="submission" date="2024-06" db="EMBL/GenBank/DDBJ databases">
        <title>Streptomyces sp. strain HUAS MG91 genome sequences.</title>
        <authorList>
            <person name="Mo P."/>
        </authorList>
    </citation>
    <scope>NUCLEOTIDE SEQUENCE</scope>
    <source>
        <strain evidence="3">HUAS MG91</strain>
    </source>
</reference>
<dbReference type="PANTHER" id="PTHR48228">
    <property type="entry name" value="SUCCINYL-COA--D-CITRAMALATE COA-TRANSFERASE"/>
    <property type="match status" value="1"/>
</dbReference>
<sequence>MTTPRQHTADGPLTGLKVLDLATLFAGPLCATMLGDFGAEVVKIEHPRKPDPSRGHGPSKDGVGLWWKTLGRNKKNLTLDLSSPGGREVLLRLVAESDVVIENFRPGTLEKWQLGWDELSAANPRLVLARVTGFGQFGPYARRPGFGTLAEAMSGFAAITGQPDGPPTLPPFGLADSIAALATSYAVMAALRGRDTTGRGQVVDMAIIEPMLAILGPQATWYDQLGYVQPRTGNRSTNNAPRNTYRTSDDKWVAVSTSAQSIAERVMRLVGRPEVIDEEWFATGAGRAAHADELDAAVGGWIAAHTRDEVVTAFEKAEAAIAPINDIRDVLDDEQYRALETVTELPDPDLGTVKMQNVLFRLSETPGGIRWTGRGHGADTDEILSGLGLSQAEVAALREAGAV</sequence>
<dbReference type="Gene3D" id="3.30.1540.10">
    <property type="entry name" value="formyl-coa transferase, domain 3"/>
    <property type="match status" value="1"/>
</dbReference>
<dbReference type="AlphaFoldDB" id="A0AAU8IQ66"/>
<dbReference type="SUPFAM" id="SSF89796">
    <property type="entry name" value="CoA-transferase family III (CaiB/BaiF)"/>
    <property type="match status" value="1"/>
</dbReference>
<dbReference type="KEGG" id="stac:ABII15_10410"/>
<evidence type="ECO:0000313" key="3">
    <source>
        <dbReference type="EMBL" id="XCJ70356.1"/>
    </source>
</evidence>
<dbReference type="InterPro" id="IPR023606">
    <property type="entry name" value="CoA-Trfase_III_dom_1_sf"/>
</dbReference>
<dbReference type="EC" id="2.8.3.-" evidence="3"/>
<dbReference type="GO" id="GO:0016740">
    <property type="term" value="F:transferase activity"/>
    <property type="evidence" value="ECO:0007669"/>
    <property type="project" value="UniProtKB-KW"/>
</dbReference>
<protein>
    <submittedName>
        <fullName evidence="3">CoA transferase</fullName>
        <ecNumber evidence="3">2.8.3.-</ecNumber>
    </submittedName>
</protein>
<dbReference type="Gene3D" id="3.40.50.10540">
    <property type="entry name" value="Crotonobetainyl-coa:carnitine coa-transferase, domain 1"/>
    <property type="match status" value="1"/>
</dbReference>
<accession>A0AAU8IQ66</accession>
<dbReference type="EMBL" id="CP159534">
    <property type="protein sequence ID" value="XCJ70356.1"/>
    <property type="molecule type" value="Genomic_DNA"/>
</dbReference>
<keyword evidence="2 3" id="KW-0808">Transferase</keyword>
<gene>
    <name evidence="3" type="ORF">ABII15_10410</name>
</gene>